<evidence type="ECO:0000256" key="5">
    <source>
        <dbReference type="ARBA" id="ARBA00022786"/>
    </source>
</evidence>
<dbReference type="SUPFAM" id="SSF56204">
    <property type="entry name" value="Hect, E3 ligase catalytic domain"/>
    <property type="match status" value="1"/>
</dbReference>
<dbReference type="EC" id="2.3.2.26" evidence="3"/>
<proteinExistence type="predicted"/>
<evidence type="ECO:0000256" key="3">
    <source>
        <dbReference type="ARBA" id="ARBA00012485"/>
    </source>
</evidence>
<dbReference type="FunFam" id="3.30.2410.10:FF:000020">
    <property type="entry name" value="E3 ubiquitin-protein ligase UPL5"/>
    <property type="match status" value="1"/>
</dbReference>
<dbReference type="InterPro" id="IPR035983">
    <property type="entry name" value="Hect_E3_ubiquitin_ligase"/>
</dbReference>
<dbReference type="GO" id="GO:0005737">
    <property type="term" value="C:cytoplasm"/>
    <property type="evidence" value="ECO:0007669"/>
    <property type="project" value="TreeGrafter"/>
</dbReference>
<dbReference type="Gene3D" id="3.30.2160.10">
    <property type="entry name" value="Hect, E3 ligase catalytic domain"/>
    <property type="match status" value="1"/>
</dbReference>
<dbReference type="KEGG" id="crb:17883630"/>
<dbReference type="PROSITE" id="PS50053">
    <property type="entry name" value="UBIQUITIN_2"/>
    <property type="match status" value="1"/>
</dbReference>
<dbReference type="Gene3D" id="3.30.2410.10">
    <property type="entry name" value="Hect, E3 ligase catalytic domain"/>
    <property type="match status" value="1"/>
</dbReference>
<dbReference type="Pfam" id="PF00632">
    <property type="entry name" value="HECT"/>
    <property type="match status" value="1"/>
</dbReference>
<evidence type="ECO:0000256" key="6">
    <source>
        <dbReference type="PROSITE-ProRule" id="PRU00104"/>
    </source>
</evidence>
<dbReference type="Pfam" id="PF00240">
    <property type="entry name" value="ubiquitin"/>
    <property type="match status" value="1"/>
</dbReference>
<dbReference type="InterPro" id="IPR000569">
    <property type="entry name" value="HECT_dom"/>
</dbReference>
<evidence type="ECO:0000256" key="1">
    <source>
        <dbReference type="ARBA" id="ARBA00000885"/>
    </source>
</evidence>
<protein>
    <recommendedName>
        <fullName evidence="3">HECT-type E3 ubiquitin transferase</fullName>
        <ecNumber evidence="3">2.3.2.26</ecNumber>
    </recommendedName>
</protein>
<dbReference type="SMART" id="SM00213">
    <property type="entry name" value="UBQ"/>
    <property type="match status" value="1"/>
</dbReference>
<keyword evidence="5 6" id="KW-0833">Ubl conjugation pathway</keyword>
<dbReference type="InterPro" id="IPR050409">
    <property type="entry name" value="E3_ubiq-protein_ligase"/>
</dbReference>
<reference evidence="10" key="1">
    <citation type="journal article" date="2013" name="Nat. Genet.">
        <title>The Capsella rubella genome and the genomic consequences of rapid mating system evolution.</title>
        <authorList>
            <person name="Slotte T."/>
            <person name="Hazzouri K.M."/>
            <person name="Agren J.A."/>
            <person name="Koenig D."/>
            <person name="Maumus F."/>
            <person name="Guo Y.L."/>
            <person name="Steige K."/>
            <person name="Platts A.E."/>
            <person name="Escobar J.S."/>
            <person name="Newman L.K."/>
            <person name="Wang W."/>
            <person name="Mandakova T."/>
            <person name="Vello E."/>
            <person name="Smith L.M."/>
            <person name="Henz S.R."/>
            <person name="Steffen J."/>
            <person name="Takuno S."/>
            <person name="Brandvain Y."/>
            <person name="Coop G."/>
            <person name="Andolfatto P."/>
            <person name="Hu T.T."/>
            <person name="Blanchette M."/>
            <person name="Clark R.M."/>
            <person name="Quesneville H."/>
            <person name="Nordborg M."/>
            <person name="Gaut B.S."/>
            <person name="Lysak M.A."/>
            <person name="Jenkins J."/>
            <person name="Grimwood J."/>
            <person name="Chapman J."/>
            <person name="Prochnik S."/>
            <person name="Shu S."/>
            <person name="Rokhsar D."/>
            <person name="Schmutz J."/>
            <person name="Weigel D."/>
            <person name="Wright S.I."/>
        </authorList>
    </citation>
    <scope>NUCLEOTIDE SEQUENCE [LARGE SCALE GENOMIC DNA]</scope>
    <source>
        <strain evidence="10">cv. Monte Gargano</strain>
    </source>
</reference>
<dbReference type="CDD" id="cd00078">
    <property type="entry name" value="HECTc"/>
    <property type="match status" value="1"/>
</dbReference>
<dbReference type="InterPro" id="IPR019956">
    <property type="entry name" value="Ubiquitin_dom"/>
</dbReference>
<dbReference type="PANTHER" id="PTHR11254:SF424">
    <property type="entry name" value="E3 UBIQUITIN-PROTEIN LIGASE UPL5"/>
    <property type="match status" value="1"/>
</dbReference>
<feature type="domain" description="Ubiquitin-like" evidence="7">
    <location>
        <begin position="108"/>
        <end position="184"/>
    </location>
</feature>
<dbReference type="SUPFAM" id="SSF54236">
    <property type="entry name" value="Ubiquitin-like"/>
    <property type="match status" value="1"/>
</dbReference>
<dbReference type="Gene3D" id="3.90.1750.10">
    <property type="entry name" value="Hect, E3 ligase catalytic domains"/>
    <property type="match status" value="1"/>
</dbReference>
<dbReference type="Proteomes" id="UP000029121">
    <property type="component" value="Unassembled WGS sequence"/>
</dbReference>
<dbReference type="PANTHER" id="PTHR11254">
    <property type="entry name" value="HECT DOMAIN UBIQUITIN-PROTEIN LIGASE"/>
    <property type="match status" value="1"/>
</dbReference>
<feature type="domain" description="HECT" evidence="8">
    <location>
        <begin position="545"/>
        <end position="884"/>
    </location>
</feature>
<dbReference type="PROSITE" id="PS50237">
    <property type="entry name" value="HECT"/>
    <property type="match status" value="1"/>
</dbReference>
<dbReference type="CDD" id="cd16107">
    <property type="entry name" value="Ubl_AtUPL5_like"/>
    <property type="match status" value="1"/>
</dbReference>
<evidence type="ECO:0000259" key="8">
    <source>
        <dbReference type="PROSITE" id="PS50237"/>
    </source>
</evidence>
<dbReference type="GO" id="GO:0006511">
    <property type="term" value="P:ubiquitin-dependent protein catabolic process"/>
    <property type="evidence" value="ECO:0007669"/>
    <property type="project" value="TreeGrafter"/>
</dbReference>
<dbReference type="EMBL" id="KB870810">
    <property type="protein sequence ID" value="EOA19256.1"/>
    <property type="molecule type" value="Genomic_DNA"/>
</dbReference>
<accession>R0FBU7</accession>
<dbReference type="InterPro" id="IPR029071">
    <property type="entry name" value="Ubiquitin-like_domsf"/>
</dbReference>
<dbReference type="OrthoDB" id="8068875at2759"/>
<evidence type="ECO:0000259" key="7">
    <source>
        <dbReference type="PROSITE" id="PS50053"/>
    </source>
</evidence>
<comment type="pathway">
    <text evidence="2">Protein modification; protein ubiquitination.</text>
</comment>
<name>R0FBU7_9BRAS</name>
<dbReference type="InterPro" id="IPR000626">
    <property type="entry name" value="Ubiquitin-like_dom"/>
</dbReference>
<organism evidence="9 10">
    <name type="scientific">Capsella rubella</name>
    <dbReference type="NCBI Taxonomy" id="81985"/>
    <lineage>
        <taxon>Eukaryota</taxon>
        <taxon>Viridiplantae</taxon>
        <taxon>Streptophyta</taxon>
        <taxon>Embryophyta</taxon>
        <taxon>Tracheophyta</taxon>
        <taxon>Spermatophyta</taxon>
        <taxon>Magnoliopsida</taxon>
        <taxon>eudicotyledons</taxon>
        <taxon>Gunneridae</taxon>
        <taxon>Pentapetalae</taxon>
        <taxon>rosids</taxon>
        <taxon>malvids</taxon>
        <taxon>Brassicales</taxon>
        <taxon>Brassicaceae</taxon>
        <taxon>Camelineae</taxon>
        <taxon>Capsella</taxon>
    </lineage>
</organism>
<gene>
    <name evidence="9" type="ORF">CARUB_v10000186mg</name>
</gene>
<dbReference type="GO" id="GO:0000209">
    <property type="term" value="P:protein polyubiquitination"/>
    <property type="evidence" value="ECO:0007669"/>
    <property type="project" value="TreeGrafter"/>
</dbReference>
<dbReference type="STRING" id="81985.R0FBU7"/>
<dbReference type="PRINTS" id="PR00348">
    <property type="entry name" value="UBIQUITIN"/>
</dbReference>
<dbReference type="Gene3D" id="3.10.20.90">
    <property type="entry name" value="Phosphatidylinositol 3-kinase Catalytic Subunit, Chain A, domain 1"/>
    <property type="match status" value="1"/>
</dbReference>
<keyword evidence="10" id="KW-1185">Reference proteome</keyword>
<keyword evidence="4" id="KW-0808">Transferase</keyword>
<dbReference type="SMART" id="SM00119">
    <property type="entry name" value="HECTc"/>
    <property type="match status" value="1"/>
</dbReference>
<dbReference type="eggNOG" id="KOG0940">
    <property type="taxonomic scope" value="Eukaryota"/>
</dbReference>
<sequence>MTLSRSSAADSFHSSNRSFSAVAGTDHHKRKLDDFDASSSPDYVGVVDFFHKMKKHEVDADHTAQQTLVSWRCGENFAFNRSFSSSSSYSSPSPGECSSSNRSESTRLQIFVRMMSGGKTIVIHADRNDTVEKLHERIEWKTKIPVSEQRVIYKGKQLQYEHSLAYYSIEQDASLQLVGRMQSTEHPVAWQTIDDIMYTISRMYRGEIIQSNINEKLGAFFAMIPVETDESIAKYLKIFSDSSVPAALVMLYASPSERNKSCAKISVKLFLNSCSALPKNQLNYCLPIVLDFCKLLRNVCPDQKLYVTCRNTLGSMLETFDNPRVFEGGLTAVGVEIFPFFTELTGLLVNELVQDSGPSFGDFHKLSSFWQHLRKAIEIQVAYPMPIVSPLRNNGLDAEIGHLHRLFGTLLTTMDVCMCRVIKPSLPDKEVGNGEVTSSSWSQYLAILKIINSMSNLYRGAKGQLAVILNRNKVSFCTLILKFAKRGDDHQWIFEYKEATNFEARRHLAMMLFPDVKEEFDEMHEMLIDRSNLLSESFEYIVGASPEALHGGLFMEFKNEEATGPGVLREWFYLVCQEIFNPKNTLFLRSADDVRRFSPNPASKVDPLHPDFFEFTGRVIALALMHKVQVGVMFDRVFFLQLAGLKISLEDIKETDRVMYNSCKQILEMDPVFFDSNAGLDLTFVLETEELGKRDIIELCEGGKSMAVNSKNRKQYVDLLIERRFATPISEQVKQFSRGFTDMLSDSIPPRSFFKRIYPEDLDGMLRGGEDPISIDDWRAHTEYNGFKETDRQIDWFWKILKKMTEEEQRNILFFWTSLKFVPVEGFKGLSSKLYIYRSFEANDHLPLSHTCFYRLCIPKYTTSNLMEQRLRLIAQDHVSSSFGKW</sequence>
<comment type="catalytic activity">
    <reaction evidence="1">
        <text>S-ubiquitinyl-[E2 ubiquitin-conjugating enzyme]-L-cysteine + [acceptor protein]-L-lysine = [E2 ubiquitin-conjugating enzyme]-L-cysteine + N(6)-ubiquitinyl-[acceptor protein]-L-lysine.</text>
        <dbReference type="EC" id="2.3.2.26"/>
    </reaction>
</comment>
<evidence type="ECO:0000256" key="2">
    <source>
        <dbReference type="ARBA" id="ARBA00004906"/>
    </source>
</evidence>
<dbReference type="AlphaFoldDB" id="R0FBU7"/>
<evidence type="ECO:0000313" key="9">
    <source>
        <dbReference type="EMBL" id="EOA19256.1"/>
    </source>
</evidence>
<evidence type="ECO:0000256" key="4">
    <source>
        <dbReference type="ARBA" id="ARBA00022679"/>
    </source>
</evidence>
<evidence type="ECO:0000313" key="10">
    <source>
        <dbReference type="Proteomes" id="UP000029121"/>
    </source>
</evidence>
<feature type="active site" description="Glycyl thioester intermediate" evidence="6">
    <location>
        <position position="852"/>
    </location>
</feature>
<dbReference type="GO" id="GO:0061630">
    <property type="term" value="F:ubiquitin protein ligase activity"/>
    <property type="evidence" value="ECO:0007669"/>
    <property type="project" value="UniProtKB-EC"/>
</dbReference>